<dbReference type="Proteomes" id="UP000060487">
    <property type="component" value="Unassembled WGS sequence"/>
</dbReference>
<gene>
    <name evidence="3" type="ORF">ASN18_1652</name>
</gene>
<reference evidence="3 4" key="1">
    <citation type="submission" date="2015-11" db="EMBL/GenBank/DDBJ databases">
        <authorList>
            <person name="Lin W."/>
        </authorList>
    </citation>
    <scope>NUCLEOTIDE SEQUENCE [LARGE SCALE GENOMIC DNA]</scope>
    <source>
        <strain evidence="3 4">HCH-1</strain>
    </source>
</reference>
<evidence type="ECO:0000259" key="1">
    <source>
        <dbReference type="Pfam" id="PF07238"/>
    </source>
</evidence>
<accession>A0ABR5SF98</accession>
<feature type="domain" description="PilZ" evidence="1">
    <location>
        <begin position="106"/>
        <end position="214"/>
    </location>
</feature>
<sequence>MNIEHTENKETYHLGAFDIGVPIEITSDAMLSKVLGFIVDVTSDTIIIKPRGSENFQDKQPKGTDITVRCFMGETVFRFKTVIKDIVFKPTMLVIVDSPELIQKEERRDKRRINCKLPCILVVKDNKIKACVQDLTPTGCRCSLYESGMLDRWSAKFLFEEDCAVEIFIPVGGSKKELPIKGMIKYLSTAYDKFDIGIEFHMSVEEEKEMIETILKRGW</sequence>
<dbReference type="Pfam" id="PF07238">
    <property type="entry name" value="PilZ"/>
    <property type="match status" value="1"/>
</dbReference>
<keyword evidence="4" id="KW-1185">Reference proteome</keyword>
<evidence type="ECO:0000259" key="2">
    <source>
        <dbReference type="Pfam" id="PF12945"/>
    </source>
</evidence>
<feature type="domain" description="Type III secretion system flagellar brake protein YcgR PilZN" evidence="2">
    <location>
        <begin position="24"/>
        <end position="99"/>
    </location>
</feature>
<dbReference type="SUPFAM" id="SSF141371">
    <property type="entry name" value="PilZ domain-like"/>
    <property type="match status" value="2"/>
</dbReference>
<comment type="caution">
    <text evidence="3">The sequence shown here is derived from an EMBL/GenBank/DDBJ whole genome shotgun (WGS) entry which is preliminary data.</text>
</comment>
<proteinExistence type="predicted"/>
<protein>
    <submittedName>
        <fullName evidence="3">Pilus assembly protein PilZ</fullName>
    </submittedName>
</protein>
<dbReference type="Pfam" id="PF12945">
    <property type="entry name" value="PilZNR"/>
    <property type="match status" value="1"/>
</dbReference>
<organism evidence="3 4">
    <name type="scientific">Candidatus Magnetominusculus xianensis</name>
    <dbReference type="NCBI Taxonomy" id="1748249"/>
    <lineage>
        <taxon>Bacteria</taxon>
        <taxon>Pseudomonadati</taxon>
        <taxon>Nitrospirota</taxon>
        <taxon>Nitrospiria</taxon>
        <taxon>Nitrospirales</taxon>
        <taxon>Nitrospiraceae</taxon>
        <taxon>Candidatus Magnetominusculus</taxon>
    </lineage>
</organism>
<dbReference type="InterPro" id="IPR009875">
    <property type="entry name" value="PilZ_domain"/>
</dbReference>
<evidence type="ECO:0000313" key="3">
    <source>
        <dbReference type="EMBL" id="KWT85759.1"/>
    </source>
</evidence>
<dbReference type="EMBL" id="LNQR01000059">
    <property type="protein sequence ID" value="KWT85759.1"/>
    <property type="molecule type" value="Genomic_DNA"/>
</dbReference>
<dbReference type="Gene3D" id="2.40.10.220">
    <property type="entry name" value="predicted glycosyltransferase like domains"/>
    <property type="match status" value="1"/>
</dbReference>
<dbReference type="InterPro" id="IPR009926">
    <property type="entry name" value="T3SS_YcgR_PilZN"/>
</dbReference>
<evidence type="ECO:0000313" key="4">
    <source>
        <dbReference type="Proteomes" id="UP000060487"/>
    </source>
</evidence>
<dbReference type="RefSeq" id="WP_236861612.1">
    <property type="nucleotide sequence ID" value="NZ_LNQR01000059.1"/>
</dbReference>
<name>A0ABR5SF98_9BACT</name>